<organism evidence="1 2">
    <name type="scientific">Pleurotus cornucopiae</name>
    <name type="common">Cornucopia mushroom</name>
    <dbReference type="NCBI Taxonomy" id="5321"/>
    <lineage>
        <taxon>Eukaryota</taxon>
        <taxon>Fungi</taxon>
        <taxon>Dikarya</taxon>
        <taxon>Basidiomycota</taxon>
        <taxon>Agaricomycotina</taxon>
        <taxon>Agaricomycetes</taxon>
        <taxon>Agaricomycetidae</taxon>
        <taxon>Agaricales</taxon>
        <taxon>Pleurotineae</taxon>
        <taxon>Pleurotaceae</taxon>
        <taxon>Pleurotus</taxon>
    </lineage>
</organism>
<dbReference type="Proteomes" id="UP000824881">
    <property type="component" value="Unassembled WGS sequence"/>
</dbReference>
<evidence type="ECO:0000313" key="2">
    <source>
        <dbReference type="Proteomes" id="UP000824881"/>
    </source>
</evidence>
<evidence type="ECO:0000313" key="1">
    <source>
        <dbReference type="EMBL" id="KAG9217646.1"/>
    </source>
</evidence>
<protein>
    <submittedName>
        <fullName evidence="1">Uncharacterized protein</fullName>
    </submittedName>
</protein>
<keyword evidence="2" id="KW-1185">Reference proteome</keyword>
<gene>
    <name evidence="1" type="ORF">CCMSSC00406_0003665</name>
</gene>
<dbReference type="EMBL" id="WQMT02000011">
    <property type="protein sequence ID" value="KAG9217646.1"/>
    <property type="molecule type" value="Genomic_DNA"/>
</dbReference>
<name>A0ACB7IIE0_PLECO</name>
<reference evidence="1 2" key="1">
    <citation type="journal article" date="2021" name="Appl. Environ. Microbiol.">
        <title>Genetic linkage and physical mapping for an oyster mushroom Pleurotus cornucopiae and QTL analysis for the trait cap color.</title>
        <authorList>
            <person name="Zhang Y."/>
            <person name="Gao W."/>
            <person name="Sonnenberg A."/>
            <person name="Chen Q."/>
            <person name="Zhang J."/>
            <person name="Huang C."/>
        </authorList>
    </citation>
    <scope>NUCLEOTIDE SEQUENCE [LARGE SCALE GENOMIC DNA]</scope>
    <source>
        <strain evidence="1">CCMSSC00406</strain>
    </source>
</reference>
<proteinExistence type="predicted"/>
<accession>A0ACB7IIE0</accession>
<comment type="caution">
    <text evidence="1">The sequence shown here is derived from an EMBL/GenBank/DDBJ whole genome shotgun (WGS) entry which is preliminary data.</text>
</comment>
<sequence length="1477" mass="165155">MLAEVGSIGRHVPLQYLRGSATTALLSGLLRGEWLNSDHLDMMMEEMSLRVVEEDHGGHILVAPVAFANALEMAASHKKAYSKATTLLLYRYGQRVEEKTLTKLYFPFHVNGNHWAAGFVDFNGKVFSYGDSHSNDGTPPPKLFSSLQRWLKYLGLGTFTLQHDGLQHGEQTDFVSCSVACANTIAHAIFGDNLWSQKRNVRERLLWFQRLARRVREEEPESPVPVIQQSILLNANSEAEFAIAIGDHNFTDLAQVFDAPDTHDMMAPLDICIPMSERDCEQLNSDAIIPCHLGHQPVDVGCQSSVEDTPIFYMPPDEGCALRDDDGGDLALLGMEWMVEASEDVEDDKAAWGWIGQQDGIDEERTPAIVETTSISVGDSTTNVNRKRERSTSNESITSSKLSMSMFVQRSKVIKKKARVDRGKSTSKKPTPVSAIDSVKYKRWQEKITATDDNAQFHASDARKARHSVCGTDVLMKKLYDTARWTGHLQRCANKPKIKATANTPTLFTMAKTWGLQTHSSNLPLKKQRHRATEPCPGVTVKDSPHIPKYLLRTAALGGGAPSLTIIAKEKFRQPFASLGKKKQQQVSDIQLHRQQWRNDHIHQRVFSTKCKREITKYQDEPLFPCDTCKVLLSKKVFRNAIARPMPEEGNCIFMNHRYRNTALGKIYARAIGLKDIVTLSDAKNTPCIRFAQGVLAGEYKDFAVFTGLVEAMVTKVDRLKRGVGMQNFEYAPAWDEFCHIINIHSPRAYRSIMKHLPVRTQRGFRSKESRQPRFPLSICDETFRLLTQQLAALGYTGPVGLSCDDTKLLPSLRLYWNADEKSYFLVGGIDGPLRVADADQVKDAIADAKMIKAEKLRLWSVTIPLTKVPPIVMACRGIPNNLTATELYVLLQLILDGLIKNNIPVISYACDGTEVERSVQRKLITDCEKQGSIISYSIPGQPHTTKIIVPVYKGQPIVMIQDSKHALKTFRNNLFSGARLLTMGNFVGGYEHIRQVAFANGSPLFRRDVEKLDRQDDNAAARLFSAALLDFISENQGKEYTGIVVYLFIFGELVDAYQNRSIRHVERIKMALRARYFIDAWSTYLDHTAYRRSQHFLSREATDIARIIIDGIIGLIVIHRDHVTDSMPLLPWLHSTEACEHTFGEARAIIKDFTLLDFVYMVPKLRVKIREAVFAAKITGANQTASGYCHTYFEHNGADLSILAIFPSDAEIKEASIQAVQEVDSLLLVLGIRPDQIRRAQASLTLVPTLPSIGSWFSEETLSDDEESTCDAEEFQRLVDIDETIPASRTSDEDDRVLSLTCTGILLAVDDFISVQSIPDPDAREEEEFIAQDRGHIQAAINQLAEIHEHLEVSKPIGQGRLTSDDVGFADLVRCRLCHQTEHASKAVRVGRGLSERENDSANSAGSLHRKLVKELFAALKEEQVRGITTGLARTRRIQDNGKPEVESSGNAANAALAASAITKQASTSFTIKNHY</sequence>